<comment type="caution">
    <text evidence="2">The sequence shown here is derived from an EMBL/GenBank/DDBJ whole genome shotgun (WGS) entry which is preliminary data.</text>
</comment>
<sequence>MNFLQTLFLTLVVNVAYDLWKEYKITKVICNRISNMINCITVMTINIYRMTCIMVFHKYNYIRLYFIEKSNKIKQKIKCCSNRLMIIIAYIYIFAKRIYRCIFVMNNNAKFVLHNCVLCNYDLAISFINGLLIWLLYVLAFQPHIATTVNRKLINICLQISITNVNNHIIESSTLELTENDIERIRNIITEEIVNLKIYDRNNNLGDNDDEKMSVKNEELI</sequence>
<gene>
    <name evidence="2" type="ORF">TCON_1925</name>
</gene>
<feature type="transmembrane region" description="Helical" evidence="1">
    <location>
        <begin position="34"/>
        <end position="56"/>
    </location>
</feature>
<keyword evidence="1" id="KW-0812">Transmembrane</keyword>
<keyword evidence="3" id="KW-1185">Reference proteome</keyword>
<evidence type="ECO:0000313" key="2">
    <source>
        <dbReference type="EMBL" id="KAF7682862.1"/>
    </source>
</evidence>
<proteinExistence type="predicted"/>
<feature type="transmembrane region" description="Helical" evidence="1">
    <location>
        <begin position="123"/>
        <end position="141"/>
    </location>
</feature>
<keyword evidence="1" id="KW-0472">Membrane</keyword>
<organism evidence="2 3">
    <name type="scientific">Astathelohania contejeani</name>
    <dbReference type="NCBI Taxonomy" id="164912"/>
    <lineage>
        <taxon>Eukaryota</taxon>
        <taxon>Fungi</taxon>
        <taxon>Fungi incertae sedis</taxon>
        <taxon>Microsporidia</taxon>
        <taxon>Astathelohaniidae</taxon>
        <taxon>Astathelohania</taxon>
    </lineage>
</organism>
<dbReference type="EMBL" id="SBIQ01000167">
    <property type="protein sequence ID" value="KAF7682862.1"/>
    <property type="molecule type" value="Genomic_DNA"/>
</dbReference>
<protein>
    <submittedName>
        <fullName evidence="2">Uncharacterized protein</fullName>
    </submittedName>
</protein>
<keyword evidence="1" id="KW-1133">Transmembrane helix</keyword>
<dbReference type="Proteomes" id="UP001516464">
    <property type="component" value="Unassembled WGS sequence"/>
</dbReference>
<reference evidence="2 3" key="1">
    <citation type="submission" date="2019-01" db="EMBL/GenBank/DDBJ databases">
        <title>Genomes sequencing and comparative genomics of infectious freshwater microsporidia, Cucumispora dikerogammari and Thelohania contejeani.</title>
        <authorList>
            <person name="Cormier A."/>
            <person name="Giraud I."/>
            <person name="Wattier R."/>
            <person name="Teixeira M."/>
            <person name="Grandjean F."/>
            <person name="Rigaud T."/>
            <person name="Cordaux R."/>
        </authorList>
    </citation>
    <scope>NUCLEOTIDE SEQUENCE [LARGE SCALE GENOMIC DNA]</scope>
    <source>
        <strain evidence="2">T1</strain>
        <tissue evidence="2">Spores</tissue>
    </source>
</reference>
<feature type="transmembrane region" description="Helical" evidence="1">
    <location>
        <begin position="77"/>
        <end position="95"/>
    </location>
</feature>
<accession>A0ABQ7HXH4</accession>
<evidence type="ECO:0000313" key="3">
    <source>
        <dbReference type="Proteomes" id="UP001516464"/>
    </source>
</evidence>
<evidence type="ECO:0000256" key="1">
    <source>
        <dbReference type="SAM" id="Phobius"/>
    </source>
</evidence>
<name>A0ABQ7HXH4_9MICR</name>